<dbReference type="Gene3D" id="2.40.33.20">
    <property type="entry name" value="PK beta-barrel domain-like"/>
    <property type="match status" value="1"/>
</dbReference>
<dbReference type="EMBL" id="RBPT01000122">
    <property type="protein sequence ID" value="RMO49453.1"/>
    <property type="molecule type" value="Genomic_DNA"/>
</dbReference>
<dbReference type="Pfam" id="PF03473">
    <property type="entry name" value="MOSC"/>
    <property type="match status" value="1"/>
</dbReference>
<gene>
    <name evidence="2" type="ORF">ALQ41_04318</name>
</gene>
<evidence type="ECO:0000313" key="2">
    <source>
        <dbReference type="EMBL" id="RMO49453.1"/>
    </source>
</evidence>
<dbReference type="GO" id="GO:0003824">
    <property type="term" value="F:catalytic activity"/>
    <property type="evidence" value="ECO:0007669"/>
    <property type="project" value="InterPro"/>
</dbReference>
<dbReference type="Proteomes" id="UP000280599">
    <property type="component" value="Unassembled WGS sequence"/>
</dbReference>
<dbReference type="InterPro" id="IPR052716">
    <property type="entry name" value="MOSC_domain"/>
</dbReference>
<dbReference type="PROSITE" id="PS51340">
    <property type="entry name" value="MOSC"/>
    <property type="match status" value="1"/>
</dbReference>
<dbReference type="PANTHER" id="PTHR36930:SF1">
    <property type="entry name" value="MOSC DOMAIN-CONTAINING PROTEIN"/>
    <property type="match status" value="1"/>
</dbReference>
<evidence type="ECO:0000313" key="3">
    <source>
        <dbReference type="Proteomes" id="UP000280599"/>
    </source>
</evidence>
<dbReference type="InterPro" id="IPR011037">
    <property type="entry name" value="Pyrv_Knase-like_insert_dom_sf"/>
</dbReference>
<organism evidence="2 3">
    <name type="scientific">Pseudomonas savastanoi pv. glycinea</name>
    <name type="common">Pseudomonas syringae pv. glycinea</name>
    <dbReference type="NCBI Taxonomy" id="318"/>
    <lineage>
        <taxon>Bacteria</taxon>
        <taxon>Pseudomonadati</taxon>
        <taxon>Pseudomonadota</taxon>
        <taxon>Gammaproteobacteria</taxon>
        <taxon>Pseudomonadales</taxon>
        <taxon>Pseudomonadaceae</taxon>
        <taxon>Pseudomonas</taxon>
    </lineage>
</organism>
<dbReference type="GO" id="GO:0030151">
    <property type="term" value="F:molybdenum ion binding"/>
    <property type="evidence" value="ECO:0007669"/>
    <property type="project" value="InterPro"/>
</dbReference>
<feature type="domain" description="MOSC" evidence="1">
    <location>
        <begin position="64"/>
        <end position="203"/>
    </location>
</feature>
<reference evidence="2 3" key="1">
    <citation type="submission" date="2018-08" db="EMBL/GenBank/DDBJ databases">
        <title>Recombination of ecologically and evolutionarily significant loci maintains genetic cohesion in the Pseudomonas syringae species complex.</title>
        <authorList>
            <person name="Dillon M."/>
            <person name="Thakur S."/>
            <person name="Almeida R.N.D."/>
            <person name="Weir B.S."/>
            <person name="Guttman D.S."/>
        </authorList>
    </citation>
    <scope>NUCLEOTIDE SEQUENCE [LARGE SCALE GENOMIC DNA]</scope>
    <source>
        <strain evidence="2 3">ICMP 867</strain>
    </source>
</reference>
<sequence length="218" mass="24239">MAFVVAGGADLCSGIVRASGRSGLFAYQPGAQCRFRCWNQFMSPLQELLADVPQQGRVRWIGVRPESRAEMIELDAVEARREAGLTGDHSRPGPRNARQVTLIQWEHLTVVGSLLNRSADNPIVPQDLRRNLVISGINLFSLKNRRFRIGQAIFETTGWCQPCARLEQRLGRGTFQAVRGHGGITARVLQSGVIRLDDVLQVEPLEITDPWPPARQHA</sequence>
<protein>
    <submittedName>
        <fullName evidence="2">MOSC domain-containing protein</fullName>
    </submittedName>
</protein>
<dbReference type="SUPFAM" id="SSF50800">
    <property type="entry name" value="PK beta-barrel domain-like"/>
    <property type="match status" value="1"/>
</dbReference>
<dbReference type="AlphaFoldDB" id="A0A3M4I6N9"/>
<dbReference type="GO" id="GO:0030170">
    <property type="term" value="F:pyridoxal phosphate binding"/>
    <property type="evidence" value="ECO:0007669"/>
    <property type="project" value="InterPro"/>
</dbReference>
<accession>A0A3M4I6N9</accession>
<comment type="caution">
    <text evidence="2">The sequence shown here is derived from an EMBL/GenBank/DDBJ whole genome shotgun (WGS) entry which is preliminary data.</text>
</comment>
<name>A0A3M4I6N9_PSESG</name>
<evidence type="ECO:0000259" key="1">
    <source>
        <dbReference type="PROSITE" id="PS51340"/>
    </source>
</evidence>
<proteinExistence type="predicted"/>
<dbReference type="PANTHER" id="PTHR36930">
    <property type="entry name" value="METAL-SULFUR CLUSTER BIOSYNTHESIS PROTEINS YUAD-RELATED"/>
    <property type="match status" value="1"/>
</dbReference>
<dbReference type="InterPro" id="IPR005302">
    <property type="entry name" value="MoCF_Sase_C"/>
</dbReference>